<accession>A0A1J9PQW2</accession>
<feature type="compositionally biased region" description="Acidic residues" evidence="1">
    <location>
        <begin position="1"/>
        <end position="16"/>
    </location>
</feature>
<proteinExistence type="predicted"/>
<reference evidence="2 3" key="1">
    <citation type="submission" date="2015-07" db="EMBL/GenBank/DDBJ databases">
        <title>Emmonsia species relationships and genome sequence.</title>
        <authorList>
            <consortium name="The Broad Institute Genomics Platform"/>
            <person name="Cuomo C.A."/>
            <person name="Munoz J.F."/>
            <person name="Imamovic A."/>
            <person name="Priest M.E."/>
            <person name="Young S."/>
            <person name="Clay O.K."/>
            <person name="McEwen J.G."/>
        </authorList>
    </citation>
    <scope>NUCLEOTIDE SEQUENCE [LARGE SCALE GENOMIC DNA]</scope>
    <source>
        <strain evidence="2 3">UAMH 9510</strain>
    </source>
</reference>
<keyword evidence="3" id="KW-1185">Reference proteome</keyword>
<protein>
    <submittedName>
        <fullName evidence="2">Uncharacterized protein</fullName>
    </submittedName>
</protein>
<sequence length="88" mass="10074">MWCGESEEEEEEEERMEDEKNPTELVFGVEKELATESRKNRLSNLRASPVGTSAAGAAFWIVDKRYIRSEIQHSILNSRLLCGPVFWG</sequence>
<dbReference type="EMBL" id="LGRN01000039">
    <property type="protein sequence ID" value="OJD18290.1"/>
    <property type="molecule type" value="Genomic_DNA"/>
</dbReference>
<dbReference type="VEuPathDB" id="FungiDB:AJ78_01666"/>
<dbReference type="AlphaFoldDB" id="A0A1J9PQW2"/>
<name>A0A1J9PQW2_9EURO</name>
<dbReference type="Proteomes" id="UP000182235">
    <property type="component" value="Unassembled WGS sequence"/>
</dbReference>
<evidence type="ECO:0000313" key="2">
    <source>
        <dbReference type="EMBL" id="OJD18290.1"/>
    </source>
</evidence>
<feature type="region of interest" description="Disordered" evidence="1">
    <location>
        <begin position="1"/>
        <end position="21"/>
    </location>
</feature>
<gene>
    <name evidence="2" type="ORF">AJ78_01666</name>
</gene>
<evidence type="ECO:0000256" key="1">
    <source>
        <dbReference type="SAM" id="MobiDB-lite"/>
    </source>
</evidence>
<comment type="caution">
    <text evidence="2">The sequence shown here is derived from an EMBL/GenBank/DDBJ whole genome shotgun (WGS) entry which is preliminary data.</text>
</comment>
<organism evidence="2 3">
    <name type="scientific">Emergomyces pasteurianus Ep9510</name>
    <dbReference type="NCBI Taxonomy" id="1447872"/>
    <lineage>
        <taxon>Eukaryota</taxon>
        <taxon>Fungi</taxon>
        <taxon>Dikarya</taxon>
        <taxon>Ascomycota</taxon>
        <taxon>Pezizomycotina</taxon>
        <taxon>Eurotiomycetes</taxon>
        <taxon>Eurotiomycetidae</taxon>
        <taxon>Onygenales</taxon>
        <taxon>Ajellomycetaceae</taxon>
        <taxon>Emergomyces</taxon>
    </lineage>
</organism>
<evidence type="ECO:0000313" key="3">
    <source>
        <dbReference type="Proteomes" id="UP000182235"/>
    </source>
</evidence>